<name>A0ABV8DIT3_9BURK</name>
<evidence type="ECO:0000256" key="1">
    <source>
        <dbReference type="SAM" id="Phobius"/>
    </source>
</evidence>
<keyword evidence="4" id="KW-1185">Reference proteome</keyword>
<reference evidence="4" key="1">
    <citation type="journal article" date="2019" name="Int. J. Syst. Evol. Microbiol.">
        <title>The Global Catalogue of Microorganisms (GCM) 10K type strain sequencing project: providing services to taxonomists for standard genome sequencing and annotation.</title>
        <authorList>
            <consortium name="The Broad Institute Genomics Platform"/>
            <consortium name="The Broad Institute Genome Sequencing Center for Infectious Disease"/>
            <person name="Wu L."/>
            <person name="Ma J."/>
        </authorList>
    </citation>
    <scope>NUCLEOTIDE SEQUENCE [LARGE SCALE GENOMIC DNA]</scope>
    <source>
        <strain evidence="4">CCUG 2113</strain>
    </source>
</reference>
<keyword evidence="2" id="KW-0732">Signal</keyword>
<proteinExistence type="predicted"/>
<keyword evidence="1" id="KW-0812">Transmembrane</keyword>
<feature type="chain" id="PRO_5045495399" evidence="2">
    <location>
        <begin position="29"/>
        <end position="71"/>
    </location>
</feature>
<feature type="transmembrane region" description="Helical" evidence="1">
    <location>
        <begin position="44"/>
        <end position="66"/>
    </location>
</feature>
<sequence>MNRINAQIRRFATAAAVGALALANNAHAAIDVTGVVSEINGTIAPIGLIGAAVLLVVVAVAAFKWVRRAIS</sequence>
<dbReference type="RefSeq" id="WP_055400695.1">
    <property type="nucleotide sequence ID" value="NZ_JAMXAX010000113.1"/>
</dbReference>
<dbReference type="SUPFAM" id="SSF57987">
    <property type="entry name" value="Inovirus (filamentous phage) major coat protein"/>
    <property type="match status" value="1"/>
</dbReference>
<dbReference type="InterPro" id="IPR008020">
    <property type="entry name" value="G8P"/>
</dbReference>
<protein>
    <submittedName>
        <fullName evidence="3">Major capsid protein</fullName>
    </submittedName>
</protein>
<organism evidence="3 4">
    <name type="scientific">Acidovorax facilis</name>
    <dbReference type="NCBI Taxonomy" id="12917"/>
    <lineage>
        <taxon>Bacteria</taxon>
        <taxon>Pseudomonadati</taxon>
        <taxon>Pseudomonadota</taxon>
        <taxon>Betaproteobacteria</taxon>
        <taxon>Burkholderiales</taxon>
        <taxon>Comamonadaceae</taxon>
        <taxon>Acidovorax</taxon>
    </lineage>
</organism>
<dbReference type="EMBL" id="JBHSAJ010000181">
    <property type="protein sequence ID" value="MFC3938491.1"/>
    <property type="molecule type" value="Genomic_DNA"/>
</dbReference>
<gene>
    <name evidence="3" type="ORF">ACFOW3_28115</name>
</gene>
<dbReference type="Proteomes" id="UP001595693">
    <property type="component" value="Unassembled WGS sequence"/>
</dbReference>
<feature type="signal peptide" evidence="2">
    <location>
        <begin position="1"/>
        <end position="28"/>
    </location>
</feature>
<keyword evidence="1" id="KW-1133">Transmembrane helix</keyword>
<dbReference type="Pfam" id="PF05356">
    <property type="entry name" value="Phage_Coat_B"/>
    <property type="match status" value="1"/>
</dbReference>
<keyword evidence="1" id="KW-0472">Membrane</keyword>
<evidence type="ECO:0000313" key="3">
    <source>
        <dbReference type="EMBL" id="MFC3938491.1"/>
    </source>
</evidence>
<comment type="caution">
    <text evidence="3">The sequence shown here is derived from an EMBL/GenBank/DDBJ whole genome shotgun (WGS) entry which is preliminary data.</text>
</comment>
<evidence type="ECO:0000256" key="2">
    <source>
        <dbReference type="SAM" id="SignalP"/>
    </source>
</evidence>
<accession>A0ABV8DIT3</accession>
<evidence type="ECO:0000313" key="4">
    <source>
        <dbReference type="Proteomes" id="UP001595693"/>
    </source>
</evidence>